<evidence type="ECO:0000313" key="11">
    <source>
        <dbReference type="EMBL" id="MCV2871151.1"/>
    </source>
</evidence>
<dbReference type="PANTHER" id="PTHR37323:SF1">
    <property type="entry name" value="L-ORNITHINE N(ALPHA)-ACYLTRANSFERASE"/>
    <property type="match status" value="1"/>
</dbReference>
<keyword evidence="3 11" id="KW-0808">Transferase</keyword>
<comment type="similarity">
    <text evidence="6">Belongs to the acetyltransferase family. OlsB subfamily.</text>
</comment>
<evidence type="ECO:0000256" key="1">
    <source>
        <dbReference type="ARBA" id="ARBA00005189"/>
    </source>
</evidence>
<comment type="pathway">
    <text evidence="1">Lipid metabolism.</text>
</comment>
<evidence type="ECO:0000256" key="6">
    <source>
        <dbReference type="ARBA" id="ARBA00038095"/>
    </source>
</evidence>
<keyword evidence="4" id="KW-0443">Lipid metabolism</keyword>
<organism evidence="11 12">
    <name type="scientific">Albidovulum litorale</name>
    <dbReference type="NCBI Taxonomy" id="2984134"/>
    <lineage>
        <taxon>Bacteria</taxon>
        <taxon>Pseudomonadati</taxon>
        <taxon>Pseudomonadota</taxon>
        <taxon>Alphaproteobacteria</taxon>
        <taxon>Rhodobacterales</taxon>
        <taxon>Paracoccaceae</taxon>
        <taxon>Albidovulum</taxon>
    </lineage>
</organism>
<dbReference type="EC" id="2.3.2.30" evidence="7"/>
<evidence type="ECO:0000256" key="3">
    <source>
        <dbReference type="ARBA" id="ARBA00022679"/>
    </source>
</evidence>
<dbReference type="Gene3D" id="3.40.630.30">
    <property type="match status" value="1"/>
</dbReference>
<keyword evidence="2" id="KW-0444">Lipid biosynthesis</keyword>
<dbReference type="InterPro" id="IPR016181">
    <property type="entry name" value="Acyl_CoA_acyltransferase"/>
</dbReference>
<evidence type="ECO:0000256" key="10">
    <source>
        <dbReference type="ARBA" id="ARBA00047785"/>
    </source>
</evidence>
<accession>A0ABT2ZJ43</accession>
<evidence type="ECO:0000256" key="5">
    <source>
        <dbReference type="ARBA" id="ARBA00023315"/>
    </source>
</evidence>
<evidence type="ECO:0000313" key="12">
    <source>
        <dbReference type="Proteomes" id="UP001652564"/>
    </source>
</evidence>
<dbReference type="RefSeq" id="WP_263738337.1">
    <property type="nucleotide sequence ID" value="NZ_JAOWKZ010000001.1"/>
</dbReference>
<dbReference type="GO" id="GO:0016746">
    <property type="term" value="F:acyltransferase activity"/>
    <property type="evidence" value="ECO:0007669"/>
    <property type="project" value="UniProtKB-KW"/>
</dbReference>
<reference evidence="11 12" key="1">
    <citation type="submission" date="2022-10" db="EMBL/GenBank/DDBJ databases">
        <title>Defluviimonas sp. nov., isolated from ocean surface sediments.</title>
        <authorList>
            <person name="He W."/>
            <person name="Wang L."/>
            <person name="Zhang D.-F."/>
        </authorList>
    </citation>
    <scope>NUCLEOTIDE SEQUENCE [LARGE SCALE GENOMIC DNA]</scope>
    <source>
        <strain evidence="11 12">WL0050</strain>
    </source>
</reference>
<evidence type="ECO:0000256" key="8">
    <source>
        <dbReference type="ARBA" id="ARBA00039866"/>
    </source>
</evidence>
<evidence type="ECO:0000256" key="9">
    <source>
        <dbReference type="ARBA" id="ARBA00045724"/>
    </source>
</evidence>
<dbReference type="Proteomes" id="UP001652564">
    <property type="component" value="Unassembled WGS sequence"/>
</dbReference>
<evidence type="ECO:0000256" key="4">
    <source>
        <dbReference type="ARBA" id="ARBA00023098"/>
    </source>
</evidence>
<comment type="caution">
    <text evidence="11">The sequence shown here is derived from an EMBL/GenBank/DDBJ whole genome shotgun (WGS) entry which is preliminary data.</text>
</comment>
<evidence type="ECO:0000256" key="7">
    <source>
        <dbReference type="ARBA" id="ARBA00039058"/>
    </source>
</evidence>
<keyword evidence="12" id="KW-1185">Reference proteome</keyword>
<dbReference type="Pfam" id="PF13444">
    <property type="entry name" value="Acetyltransf_5"/>
    <property type="match status" value="1"/>
</dbReference>
<keyword evidence="5 11" id="KW-0012">Acyltransferase</keyword>
<dbReference type="PANTHER" id="PTHR37323">
    <property type="entry name" value="GCN5-RELATED N-ACETYLTRANSFERASE"/>
    <property type="match status" value="1"/>
</dbReference>
<gene>
    <name evidence="11" type="ORF">OEZ71_02455</name>
</gene>
<sequence>MTPDSTHLQVRLAVREADFLSAQRLRYRVFVEELGGDGPLVDHPNRLERDEFDPVNDHLILVDPRRNIAELDHVVGVYRLLRGDRAAEFGRFYCDSEYDLGPLKKSGRTLLELGRSCVDADYRGGPAMFLLWNALADYVLEHGIEVLFGVASFHGTDIETLKMPLSWLHHHHLAPEALRVRALPAHYQRMDLVPADQLDRRQAMVAMPALIKAYLRLGGFVGDGAFIDREFNTTDVCLLMDTAAMSERHKGFYTRKHEART</sequence>
<dbReference type="InterPro" id="IPR052351">
    <property type="entry name" value="Ornithine_N-alpha-AT"/>
</dbReference>
<protein>
    <recommendedName>
        <fullName evidence="8">L-ornithine N(alpha)-acyltransferase</fullName>
        <ecNumber evidence="7">2.3.2.30</ecNumber>
    </recommendedName>
</protein>
<comment type="function">
    <text evidence="9">Catalyzes the first step in the biosynthesis of ornithine lipids, which are phosphorus-free membrane lipids. Catalyzes the 3-hydroxyacyl-acyl carrier protein-dependent acylation of ornithine to form lyso-ornithine lipid (LOL).</text>
</comment>
<dbReference type="EMBL" id="JAOWKZ010000001">
    <property type="protein sequence ID" value="MCV2871151.1"/>
    <property type="molecule type" value="Genomic_DNA"/>
</dbReference>
<comment type="catalytic activity">
    <reaction evidence="10">
        <text>a (3R)-hydroxyacyl-[ACP] + L-ornithine = a lyso-ornithine lipid + holo-[ACP] + H(+)</text>
        <dbReference type="Rhea" id="RHEA:20633"/>
        <dbReference type="Rhea" id="RHEA-COMP:9685"/>
        <dbReference type="Rhea" id="RHEA-COMP:9945"/>
        <dbReference type="ChEBI" id="CHEBI:15378"/>
        <dbReference type="ChEBI" id="CHEBI:46911"/>
        <dbReference type="ChEBI" id="CHEBI:64479"/>
        <dbReference type="ChEBI" id="CHEBI:78827"/>
        <dbReference type="ChEBI" id="CHEBI:138482"/>
        <dbReference type="EC" id="2.3.2.30"/>
    </reaction>
    <physiologicalReaction direction="left-to-right" evidence="10">
        <dbReference type="Rhea" id="RHEA:20634"/>
    </physiologicalReaction>
</comment>
<dbReference type="SUPFAM" id="SSF55729">
    <property type="entry name" value="Acyl-CoA N-acyltransferases (Nat)"/>
    <property type="match status" value="1"/>
</dbReference>
<proteinExistence type="inferred from homology"/>
<name>A0ABT2ZJ43_9RHOB</name>
<evidence type="ECO:0000256" key="2">
    <source>
        <dbReference type="ARBA" id="ARBA00022516"/>
    </source>
</evidence>